<dbReference type="GO" id="GO:0016209">
    <property type="term" value="F:antioxidant activity"/>
    <property type="evidence" value="ECO:0007669"/>
    <property type="project" value="InterPro"/>
</dbReference>
<organism evidence="4">
    <name type="scientific">uncultured Aureispira sp</name>
    <dbReference type="NCBI Taxonomy" id="1331704"/>
    <lineage>
        <taxon>Bacteria</taxon>
        <taxon>Pseudomonadati</taxon>
        <taxon>Bacteroidota</taxon>
        <taxon>Saprospiria</taxon>
        <taxon>Saprospirales</taxon>
        <taxon>Saprospiraceae</taxon>
        <taxon>Aureispira</taxon>
        <taxon>environmental samples</taxon>
    </lineage>
</organism>
<sequence length="226" mass="25454">MKRINVLMLLIALLIGVLTSCNNEVSEAEVEGATETKKGVEETKEEQEFEGYKIGEVAADFKLKNVDGSMVSLESLENKKGYIVTFICNECPVSKLYEDRLIKLHNKYTPKGYTVVAINSNSSENIKEGYEAMQKRAEIKGFPFPYLVDEDQTVYPKFGALRTPHAFLLDKDFKVQYMGAIDDNSEKEKEVRVRYLENAIKSLEHGQKPNPSSTKAVGCPIKARKT</sequence>
<feature type="region of interest" description="Disordered" evidence="1">
    <location>
        <begin position="204"/>
        <end position="226"/>
    </location>
</feature>
<dbReference type="InterPro" id="IPR036249">
    <property type="entry name" value="Thioredoxin-like_sf"/>
</dbReference>
<dbReference type="InterPro" id="IPR047262">
    <property type="entry name" value="PRX-like1"/>
</dbReference>
<protein>
    <submittedName>
        <fullName evidence="4">Thioredoxin family protein</fullName>
    </submittedName>
</protein>
<dbReference type="PROSITE" id="PS51352">
    <property type="entry name" value="THIOREDOXIN_2"/>
    <property type="match status" value="1"/>
</dbReference>
<evidence type="ECO:0000259" key="3">
    <source>
        <dbReference type="PROSITE" id="PS51352"/>
    </source>
</evidence>
<evidence type="ECO:0000256" key="1">
    <source>
        <dbReference type="SAM" id="MobiDB-lite"/>
    </source>
</evidence>
<evidence type="ECO:0000256" key="2">
    <source>
        <dbReference type="SAM" id="SignalP"/>
    </source>
</evidence>
<dbReference type="CDD" id="cd02969">
    <property type="entry name" value="PRX_like1"/>
    <property type="match status" value="1"/>
</dbReference>
<feature type="domain" description="Thioredoxin" evidence="3">
    <location>
        <begin position="52"/>
        <end position="201"/>
    </location>
</feature>
<feature type="signal peptide" evidence="2">
    <location>
        <begin position="1"/>
        <end position="20"/>
    </location>
</feature>
<keyword evidence="2" id="KW-0732">Signal</keyword>
<dbReference type="PROSITE" id="PS51257">
    <property type="entry name" value="PROKAR_LIPOPROTEIN"/>
    <property type="match status" value="1"/>
</dbReference>
<dbReference type="Gene3D" id="3.40.30.10">
    <property type="entry name" value="Glutaredoxin"/>
    <property type="match status" value="1"/>
</dbReference>
<dbReference type="PANTHER" id="PTHR43640">
    <property type="entry name" value="OS07G0260300 PROTEIN"/>
    <property type="match status" value="1"/>
</dbReference>
<dbReference type="PANTHER" id="PTHR43640:SF1">
    <property type="entry name" value="THIOREDOXIN-DEPENDENT PEROXIREDOXIN"/>
    <property type="match status" value="1"/>
</dbReference>
<dbReference type="SUPFAM" id="SSF52833">
    <property type="entry name" value="Thioredoxin-like"/>
    <property type="match status" value="1"/>
</dbReference>
<dbReference type="AlphaFoldDB" id="A0A6S6TC31"/>
<dbReference type="EMBL" id="CACVAQ010000193">
    <property type="protein sequence ID" value="CAA6812901.1"/>
    <property type="molecule type" value="Genomic_DNA"/>
</dbReference>
<dbReference type="Pfam" id="PF00578">
    <property type="entry name" value="AhpC-TSA"/>
    <property type="match status" value="1"/>
</dbReference>
<proteinExistence type="predicted"/>
<feature type="chain" id="PRO_5027605946" evidence="2">
    <location>
        <begin position="21"/>
        <end position="226"/>
    </location>
</feature>
<evidence type="ECO:0000313" key="4">
    <source>
        <dbReference type="EMBL" id="CAA6812901.1"/>
    </source>
</evidence>
<dbReference type="GO" id="GO:0016491">
    <property type="term" value="F:oxidoreductase activity"/>
    <property type="evidence" value="ECO:0007669"/>
    <property type="project" value="InterPro"/>
</dbReference>
<dbReference type="InterPro" id="IPR013766">
    <property type="entry name" value="Thioredoxin_domain"/>
</dbReference>
<accession>A0A6S6TC31</accession>
<dbReference type="InterPro" id="IPR000866">
    <property type="entry name" value="AhpC/TSA"/>
</dbReference>
<name>A0A6S6TC31_9BACT</name>
<reference evidence="4" key="1">
    <citation type="submission" date="2020-01" db="EMBL/GenBank/DDBJ databases">
        <authorList>
            <person name="Meier V. D."/>
            <person name="Meier V D."/>
        </authorList>
    </citation>
    <scope>NUCLEOTIDE SEQUENCE</scope>
    <source>
        <strain evidence="4">HLG_WM_MAG_10</strain>
    </source>
</reference>
<gene>
    <name evidence="4" type="ORF">HELGO_WM39444</name>
</gene>